<gene>
    <name evidence="1" type="ORF">FSS13T_27430</name>
</gene>
<dbReference type="Proteomes" id="UP000018234">
    <property type="component" value="Unassembled WGS sequence"/>
</dbReference>
<evidence type="ECO:0008006" key="3">
    <source>
        <dbReference type="Google" id="ProtNLM"/>
    </source>
</evidence>
<proteinExistence type="predicted"/>
<sequence length="202" mass="23392">MKIRILKLLLLIFTINMIISCGNGKNIISKQNEIDLKDSLAFELCKMYGLDQGVRESSGFKGKWNFIFSVDSLNFDRAMKFIKENGYPNEKLLGVKNYKNECVSNSIFAILLHNPHRIVNERENYQTLLNEVKSNRLLPTDFANIIDKYYWLKKGNNKRVLVGSNFGKPCIETKERTNQIREEIGLKLLSDSEFINCEEKSL</sequence>
<dbReference type="EMBL" id="AVFO01000070">
    <property type="protein sequence ID" value="ESU20220.1"/>
    <property type="molecule type" value="Genomic_DNA"/>
</dbReference>
<dbReference type="PROSITE" id="PS51257">
    <property type="entry name" value="PROKAR_LIPOPROTEIN"/>
    <property type="match status" value="1"/>
</dbReference>
<reference evidence="1 2" key="1">
    <citation type="submission" date="2013-08" db="EMBL/GenBank/DDBJ databases">
        <title>Flavobacterium saliperosum type strain genome sequencing.</title>
        <authorList>
            <person name="Lee K."/>
            <person name="Yi H."/>
            <person name="Park S."/>
            <person name="Chun J."/>
        </authorList>
    </citation>
    <scope>NUCLEOTIDE SEQUENCE [LARGE SCALE GENOMIC DNA]</scope>
    <source>
        <strain evidence="1 2">S13</strain>
    </source>
</reference>
<comment type="caution">
    <text evidence="1">The sequence shown here is derived from an EMBL/GenBank/DDBJ whole genome shotgun (WGS) entry which is preliminary data.</text>
</comment>
<accession>A0ABN0QD40</accession>
<evidence type="ECO:0000313" key="1">
    <source>
        <dbReference type="EMBL" id="ESU20220.1"/>
    </source>
</evidence>
<protein>
    <recommendedName>
        <fullName evidence="3">Lipoprotein</fullName>
    </recommendedName>
</protein>
<name>A0ABN0QD40_9FLAO</name>
<organism evidence="1 2">
    <name type="scientific">Flavobacterium saliperosum S13</name>
    <dbReference type="NCBI Taxonomy" id="1341155"/>
    <lineage>
        <taxon>Bacteria</taxon>
        <taxon>Pseudomonadati</taxon>
        <taxon>Bacteroidota</taxon>
        <taxon>Flavobacteriia</taxon>
        <taxon>Flavobacteriales</taxon>
        <taxon>Flavobacteriaceae</taxon>
        <taxon>Flavobacterium</taxon>
    </lineage>
</organism>
<keyword evidence="2" id="KW-1185">Reference proteome</keyword>
<evidence type="ECO:0000313" key="2">
    <source>
        <dbReference type="Proteomes" id="UP000018234"/>
    </source>
</evidence>